<dbReference type="RefSeq" id="WP_101353174.1">
    <property type="nucleotide sequence ID" value="NZ_PIQO01000003.1"/>
</dbReference>
<feature type="transmembrane region" description="Helical" evidence="1">
    <location>
        <begin position="57"/>
        <end position="82"/>
    </location>
</feature>
<dbReference type="AlphaFoldDB" id="A0A2N3LMP9"/>
<feature type="transmembrane region" description="Helical" evidence="1">
    <location>
        <begin position="135"/>
        <end position="153"/>
    </location>
</feature>
<dbReference type="InterPro" id="IPR000326">
    <property type="entry name" value="PAP2/HPO"/>
</dbReference>
<sequence length="215" mass="24280">MKKRKIWVGIILLFLLVIFSWLFLLIANNFDGSQIRHFDRRIIDLIQGNVSSELTTIMLWITFFGSVKGVALITFIVCVILYITRHRLLGMYLAITVALGAGGFNHILKLMFKRARPDIQPIIAESGYSFPSGHSMGSMILYGSLAFVLFKAYNRMWAKILGVIIGIVLVLIIGISRIYLGVHYPSDVIGGYLAGAFWILICMIAFHYFEGRGKR</sequence>
<keyword evidence="1" id="KW-0812">Transmembrane</keyword>
<feature type="domain" description="Phosphatidic acid phosphatase type 2/haloperoxidase" evidence="2">
    <location>
        <begin position="89"/>
        <end position="203"/>
    </location>
</feature>
<name>A0A2N3LMP9_9BACI</name>
<dbReference type="Gene3D" id="1.20.144.10">
    <property type="entry name" value="Phosphatidic acid phosphatase type 2/haloperoxidase"/>
    <property type="match status" value="2"/>
</dbReference>
<dbReference type="Pfam" id="PF01569">
    <property type="entry name" value="PAP2"/>
    <property type="match status" value="1"/>
</dbReference>
<dbReference type="PANTHER" id="PTHR14969">
    <property type="entry name" value="SPHINGOSINE-1-PHOSPHATE PHOSPHOHYDROLASE"/>
    <property type="match status" value="1"/>
</dbReference>
<dbReference type="SUPFAM" id="SSF48317">
    <property type="entry name" value="Acid phosphatase/Vanadium-dependent haloperoxidase"/>
    <property type="match status" value="1"/>
</dbReference>
<keyword evidence="4" id="KW-1185">Reference proteome</keyword>
<gene>
    <name evidence="3" type="ORF">CWO92_05335</name>
</gene>
<evidence type="ECO:0000256" key="1">
    <source>
        <dbReference type="SAM" id="Phobius"/>
    </source>
</evidence>
<dbReference type="SMART" id="SM00014">
    <property type="entry name" value="acidPPc"/>
    <property type="match status" value="1"/>
</dbReference>
<feature type="transmembrane region" description="Helical" evidence="1">
    <location>
        <begin position="89"/>
        <end position="108"/>
    </location>
</feature>
<accession>A0A2N3LMP9</accession>
<dbReference type="CDD" id="cd03392">
    <property type="entry name" value="PAP2_like_2"/>
    <property type="match status" value="1"/>
</dbReference>
<dbReference type="Proteomes" id="UP000233440">
    <property type="component" value="Unassembled WGS sequence"/>
</dbReference>
<evidence type="ECO:0000313" key="3">
    <source>
        <dbReference type="EMBL" id="PKR85803.1"/>
    </source>
</evidence>
<dbReference type="EMBL" id="PIQO01000003">
    <property type="protein sequence ID" value="PKR85803.1"/>
    <property type="molecule type" value="Genomic_DNA"/>
</dbReference>
<keyword evidence="1" id="KW-1133">Transmembrane helix</keyword>
<comment type="caution">
    <text evidence="3">The sequence shown here is derived from an EMBL/GenBank/DDBJ whole genome shotgun (WGS) entry which is preliminary data.</text>
</comment>
<feature type="transmembrane region" description="Helical" evidence="1">
    <location>
        <begin position="7"/>
        <end position="27"/>
    </location>
</feature>
<feature type="transmembrane region" description="Helical" evidence="1">
    <location>
        <begin position="188"/>
        <end position="209"/>
    </location>
</feature>
<dbReference type="InterPro" id="IPR036938">
    <property type="entry name" value="PAP2/HPO_sf"/>
</dbReference>
<feature type="transmembrane region" description="Helical" evidence="1">
    <location>
        <begin position="160"/>
        <end position="182"/>
    </location>
</feature>
<evidence type="ECO:0000313" key="4">
    <source>
        <dbReference type="Proteomes" id="UP000233440"/>
    </source>
</evidence>
<protein>
    <submittedName>
        <fullName evidence="3">Phosphatidylglycerophosphatase</fullName>
    </submittedName>
</protein>
<evidence type="ECO:0000259" key="2">
    <source>
        <dbReference type="SMART" id="SM00014"/>
    </source>
</evidence>
<dbReference type="PANTHER" id="PTHR14969:SF13">
    <property type="entry name" value="AT30094P"/>
    <property type="match status" value="1"/>
</dbReference>
<dbReference type="OrthoDB" id="9789113at2"/>
<organism evidence="3 4">
    <name type="scientific">Heyndrickxia camelliae</name>
    <dbReference type="NCBI Taxonomy" id="1707093"/>
    <lineage>
        <taxon>Bacteria</taxon>
        <taxon>Bacillati</taxon>
        <taxon>Bacillota</taxon>
        <taxon>Bacilli</taxon>
        <taxon>Bacillales</taxon>
        <taxon>Bacillaceae</taxon>
        <taxon>Heyndrickxia</taxon>
    </lineage>
</organism>
<reference evidence="3 4" key="1">
    <citation type="submission" date="2017-11" db="EMBL/GenBank/DDBJ databases">
        <title>Bacillus camelliae sp. nov., isolated from pu'er tea.</title>
        <authorList>
            <person name="Niu L."/>
        </authorList>
    </citation>
    <scope>NUCLEOTIDE SEQUENCE [LARGE SCALE GENOMIC DNA]</scope>
    <source>
        <strain evidence="3 4">7578-1</strain>
    </source>
</reference>
<proteinExistence type="predicted"/>
<keyword evidence="1" id="KW-0472">Membrane</keyword>